<reference evidence="1 2" key="1">
    <citation type="submission" date="2024-05" db="EMBL/GenBank/DDBJ databases">
        <authorList>
            <person name="Zhao H."/>
            <person name="Xu Y."/>
            <person name="Lin S."/>
            <person name="Spain J.C."/>
            <person name="Zhou N.-Y."/>
        </authorList>
    </citation>
    <scope>NUCLEOTIDE SEQUENCE [LARGE SCALE GENOMIC DNA]</scope>
    <source>
        <strain evidence="1 2">NEAU-NG30</strain>
    </source>
</reference>
<comment type="caution">
    <text evidence="1">The sequence shown here is derived from an EMBL/GenBank/DDBJ whole genome shotgun (WGS) entry which is preliminary data.</text>
</comment>
<gene>
    <name evidence="1" type="ORF">ABJI51_12410</name>
</gene>
<dbReference type="RefSeq" id="WP_348950278.1">
    <property type="nucleotide sequence ID" value="NZ_JBDZYD010000004.1"/>
</dbReference>
<proteinExistence type="predicted"/>
<protein>
    <submittedName>
        <fullName evidence="1">Uncharacterized protein</fullName>
    </submittedName>
</protein>
<accession>A0ABV0LC66</accession>
<evidence type="ECO:0000313" key="1">
    <source>
        <dbReference type="EMBL" id="MEQ0559880.1"/>
    </source>
</evidence>
<dbReference type="EMBL" id="JBDZYD010000004">
    <property type="protein sequence ID" value="MEQ0559880.1"/>
    <property type="molecule type" value="Genomic_DNA"/>
</dbReference>
<keyword evidence="2" id="KW-1185">Reference proteome</keyword>
<evidence type="ECO:0000313" key="2">
    <source>
        <dbReference type="Proteomes" id="UP001440984"/>
    </source>
</evidence>
<name>A0ABV0LC66_9PSEU</name>
<dbReference type="Proteomes" id="UP001440984">
    <property type="component" value="Unassembled WGS sequence"/>
</dbReference>
<organism evidence="1 2">
    <name type="scientific">Amycolatopsis melonis</name>
    <dbReference type="NCBI Taxonomy" id="3156488"/>
    <lineage>
        <taxon>Bacteria</taxon>
        <taxon>Bacillati</taxon>
        <taxon>Actinomycetota</taxon>
        <taxon>Actinomycetes</taxon>
        <taxon>Pseudonocardiales</taxon>
        <taxon>Pseudonocardiaceae</taxon>
        <taxon>Amycolatopsis</taxon>
    </lineage>
</organism>
<sequence length="248" mass="27448">MIEPLYVDEARLDGYYSQLVTKPKVRRVPTYTISAGISPSVGLQGAVTQIPAGLAEKLETVCAHLGGQEILGLARPSIDDSWDNALPDPSLPDADWRELRRTFRRETCEVRSVLLPPPADGSRESGTALWVSDRPLEQVISAGRRRKIGALYLIPEFPHSDGPAHYVSGVSLLQMLYSLDLDRIASGLREMRGDGAARPFGLRELVRSGRLGPPKMVDVLYRIRGSYLDRHDGFRVTTIAYPIVMLRA</sequence>